<evidence type="ECO:0000259" key="3">
    <source>
        <dbReference type="SMART" id="SM00642"/>
    </source>
</evidence>
<dbReference type="AlphaFoldDB" id="A0A345UJJ0"/>
<dbReference type="Gene3D" id="2.60.40.1180">
    <property type="entry name" value="Golgi alpha-mannosidase II"/>
    <property type="match status" value="1"/>
</dbReference>
<keyword evidence="2 4" id="KW-0326">Glycosidase</keyword>
<sequence length="637" mass="73592">MITPSASAKLVALFLLLFFSAAYFFGGCAPKPDAPPALDSVPEWAQEAIWYQIFVERFRDGDPSNNPTLETVEGSWPHNKPASWQPTRWTQDWYEMEDWALESGKEFYRTVQMRRYGGDLQGVLDKLDYLQDLGINAIYFNPLNDSPSLHKYDARSYHHIDVNFGPDPEGDRALMAAEDPADPATWVWTSADRLFLQAVEEAKKRGIRVIMDYSWNHTGITFWAWQHILEHQADSPFADWYQIDSFDTDSTSFSYPGWAGVPELPQFRRYDSVEEFAHGDLIPGNFHPELVKHIYAVTERWLAPDGDVSRGVDGFRLDVAELIPVDFWREYRAFVRGINPEAYLVGELWWAEWPDKLMDPTEWLQGDIFDAAMNYRWYRPARQWLGGGAPPLETPSAFVHHLDSVSAGLRPEVLRAQMNLTASHDTPRFSTSIYNQANINKYRVNPREDAGYKIHRPDERTWRDVRLMLVHQFTWLGAPHIWMGDELGMWGADDPDNRKPLIWPDLDFDDEVTHPFGLERPRDRVVADMDLHSWYRQLIHLRRDNRVFSLGDLRYVVADDHRNVLAYERTLGKDYALVIMNNSHQPADIELMLPENIAARGLTDALGTDVLSWNIRSDNRLQLLILPKSGAVLMARD</sequence>
<keyword evidence="5" id="KW-1185">Reference proteome</keyword>
<dbReference type="SUPFAM" id="SSF51011">
    <property type="entry name" value="Glycosyl hydrolase domain"/>
    <property type="match status" value="1"/>
</dbReference>
<dbReference type="PANTHER" id="PTHR10357:SF210">
    <property type="entry name" value="MALTODEXTRIN GLUCOSIDASE"/>
    <property type="match status" value="1"/>
</dbReference>
<dbReference type="RefSeq" id="WP_114983917.1">
    <property type="nucleotide sequence ID" value="NZ_CP027806.1"/>
</dbReference>
<dbReference type="CDD" id="cd11338">
    <property type="entry name" value="AmyAc_CMD"/>
    <property type="match status" value="1"/>
</dbReference>
<organism evidence="4 5">
    <name type="scientific">Cyclonatronum proteinivorum</name>
    <dbReference type="NCBI Taxonomy" id="1457365"/>
    <lineage>
        <taxon>Bacteria</taxon>
        <taxon>Pseudomonadati</taxon>
        <taxon>Balneolota</taxon>
        <taxon>Balneolia</taxon>
        <taxon>Balneolales</taxon>
        <taxon>Cyclonatronaceae</taxon>
        <taxon>Cyclonatronum</taxon>
    </lineage>
</organism>
<feature type="domain" description="Glycosyl hydrolase family 13 catalytic" evidence="3">
    <location>
        <begin position="52"/>
        <end position="542"/>
    </location>
</feature>
<evidence type="ECO:0000256" key="2">
    <source>
        <dbReference type="ARBA" id="ARBA00023295"/>
    </source>
</evidence>
<dbReference type="InterPro" id="IPR013780">
    <property type="entry name" value="Glyco_hydro_b"/>
</dbReference>
<dbReference type="InterPro" id="IPR017853">
    <property type="entry name" value="GH"/>
</dbReference>
<gene>
    <name evidence="4" type="ORF">CYPRO_1386</name>
</gene>
<name>A0A345UJJ0_9BACT</name>
<evidence type="ECO:0000256" key="1">
    <source>
        <dbReference type="ARBA" id="ARBA00022801"/>
    </source>
</evidence>
<dbReference type="SUPFAM" id="SSF51445">
    <property type="entry name" value="(Trans)glycosidases"/>
    <property type="match status" value="1"/>
</dbReference>
<dbReference type="GO" id="GO:0005975">
    <property type="term" value="P:carbohydrate metabolic process"/>
    <property type="evidence" value="ECO:0007669"/>
    <property type="project" value="InterPro"/>
</dbReference>
<reference evidence="4 5" key="1">
    <citation type="submission" date="2018-03" db="EMBL/GenBank/DDBJ databases">
        <title>Phenotypic and genomic properties of Cyclonatronum proteinivorum gen. nov., sp. nov., a haloalkaliphilic bacteroidete from soda lakes possessing Na+-translocating rhodopsin.</title>
        <authorList>
            <person name="Toshchakov S.V."/>
            <person name="Korzhenkov A."/>
            <person name="Samarov N.I."/>
            <person name="Kublanov I.V."/>
            <person name="Muntyan M.S."/>
            <person name="Sorokin D.Y."/>
        </authorList>
    </citation>
    <scope>NUCLEOTIDE SEQUENCE [LARGE SCALE GENOMIC DNA]</scope>
    <source>
        <strain evidence="4 5">Omega</strain>
    </source>
</reference>
<dbReference type="Proteomes" id="UP000254808">
    <property type="component" value="Chromosome"/>
</dbReference>
<dbReference type="KEGG" id="cprv:CYPRO_1386"/>
<dbReference type="Gene3D" id="3.20.20.80">
    <property type="entry name" value="Glycosidases"/>
    <property type="match status" value="1"/>
</dbReference>
<dbReference type="GO" id="GO:0016798">
    <property type="term" value="F:hydrolase activity, acting on glycosyl bonds"/>
    <property type="evidence" value="ECO:0007669"/>
    <property type="project" value="UniProtKB-KW"/>
</dbReference>
<dbReference type="EMBL" id="CP027806">
    <property type="protein sequence ID" value="AXJ00642.1"/>
    <property type="molecule type" value="Genomic_DNA"/>
</dbReference>
<dbReference type="PANTHER" id="PTHR10357">
    <property type="entry name" value="ALPHA-AMYLASE FAMILY MEMBER"/>
    <property type="match status" value="1"/>
</dbReference>
<dbReference type="SMART" id="SM00642">
    <property type="entry name" value="Aamy"/>
    <property type="match status" value="1"/>
</dbReference>
<protein>
    <submittedName>
        <fullName evidence="4">Glycosidase</fullName>
    </submittedName>
</protein>
<evidence type="ECO:0000313" key="4">
    <source>
        <dbReference type="EMBL" id="AXJ00642.1"/>
    </source>
</evidence>
<keyword evidence="1" id="KW-0378">Hydrolase</keyword>
<dbReference type="Pfam" id="PF00128">
    <property type="entry name" value="Alpha-amylase"/>
    <property type="match status" value="2"/>
</dbReference>
<accession>A0A345UJJ0</accession>
<dbReference type="InterPro" id="IPR032091">
    <property type="entry name" value="Malt_amylase-like_C"/>
</dbReference>
<dbReference type="Pfam" id="PF16657">
    <property type="entry name" value="Malt_amylase_C"/>
    <property type="match status" value="1"/>
</dbReference>
<evidence type="ECO:0000313" key="5">
    <source>
        <dbReference type="Proteomes" id="UP000254808"/>
    </source>
</evidence>
<dbReference type="OrthoDB" id="9806009at2"/>
<dbReference type="InterPro" id="IPR006047">
    <property type="entry name" value="GH13_cat_dom"/>
</dbReference>
<proteinExistence type="predicted"/>